<dbReference type="Pfam" id="PF04542">
    <property type="entry name" value="Sigma70_r2"/>
    <property type="match status" value="1"/>
</dbReference>
<dbReference type="EMBL" id="CP042425">
    <property type="protein sequence ID" value="QEL14973.1"/>
    <property type="molecule type" value="Genomic_DNA"/>
</dbReference>
<keyword evidence="2" id="KW-0805">Transcription regulation</keyword>
<evidence type="ECO:0000256" key="4">
    <source>
        <dbReference type="ARBA" id="ARBA00023163"/>
    </source>
</evidence>
<evidence type="ECO:0000313" key="7">
    <source>
        <dbReference type="EMBL" id="QEL14973.1"/>
    </source>
</evidence>
<accession>A0A5C1A9V8</accession>
<dbReference type="GO" id="GO:0003677">
    <property type="term" value="F:DNA binding"/>
    <property type="evidence" value="ECO:0007669"/>
    <property type="project" value="InterPro"/>
</dbReference>
<evidence type="ECO:0000259" key="5">
    <source>
        <dbReference type="Pfam" id="PF04542"/>
    </source>
</evidence>
<name>A0A5C1A9V8_9BACT</name>
<evidence type="ECO:0000313" key="8">
    <source>
        <dbReference type="Proteomes" id="UP000324974"/>
    </source>
</evidence>
<keyword evidence="3" id="KW-0731">Sigma factor</keyword>
<dbReference type="SUPFAM" id="SSF88659">
    <property type="entry name" value="Sigma3 and sigma4 domains of RNA polymerase sigma factors"/>
    <property type="match status" value="1"/>
</dbReference>
<dbReference type="InterPro" id="IPR013324">
    <property type="entry name" value="RNA_pol_sigma_r3/r4-like"/>
</dbReference>
<protein>
    <submittedName>
        <fullName evidence="7">RNA polymerase subunit sigma-70</fullName>
    </submittedName>
</protein>
<evidence type="ECO:0000259" key="6">
    <source>
        <dbReference type="Pfam" id="PF08281"/>
    </source>
</evidence>
<dbReference type="InterPro" id="IPR013249">
    <property type="entry name" value="RNA_pol_sigma70_r4_t2"/>
</dbReference>
<dbReference type="NCBIfam" id="TIGR02989">
    <property type="entry name" value="Sig-70_gvs1"/>
    <property type="match status" value="1"/>
</dbReference>
<feature type="domain" description="RNA polymerase sigma factor 70 region 4 type 2" evidence="6">
    <location>
        <begin position="108"/>
        <end position="158"/>
    </location>
</feature>
<dbReference type="RefSeq" id="WP_168218885.1">
    <property type="nucleotide sequence ID" value="NZ_CP042425.1"/>
</dbReference>
<dbReference type="NCBIfam" id="TIGR02937">
    <property type="entry name" value="sigma70-ECF"/>
    <property type="match status" value="1"/>
</dbReference>
<dbReference type="SUPFAM" id="SSF88946">
    <property type="entry name" value="Sigma2 domain of RNA polymerase sigma factors"/>
    <property type="match status" value="1"/>
</dbReference>
<feature type="domain" description="RNA polymerase sigma-70 region 2" evidence="5">
    <location>
        <begin position="12"/>
        <end position="79"/>
    </location>
</feature>
<dbReference type="PANTHER" id="PTHR43133:SF51">
    <property type="entry name" value="RNA POLYMERASE SIGMA FACTOR"/>
    <property type="match status" value="1"/>
</dbReference>
<dbReference type="PANTHER" id="PTHR43133">
    <property type="entry name" value="RNA POLYMERASE ECF-TYPE SIGMA FACTO"/>
    <property type="match status" value="1"/>
</dbReference>
<dbReference type="AlphaFoldDB" id="A0A5C1A9V8"/>
<dbReference type="KEGG" id="lrs:PX52LOC_01878"/>
<dbReference type="Pfam" id="PF08281">
    <property type="entry name" value="Sigma70_r4_2"/>
    <property type="match status" value="1"/>
</dbReference>
<evidence type="ECO:0000256" key="1">
    <source>
        <dbReference type="ARBA" id="ARBA00010641"/>
    </source>
</evidence>
<dbReference type="InterPro" id="IPR036388">
    <property type="entry name" value="WH-like_DNA-bd_sf"/>
</dbReference>
<dbReference type="Proteomes" id="UP000324974">
    <property type="component" value="Chromosome"/>
</dbReference>
<evidence type="ECO:0000256" key="3">
    <source>
        <dbReference type="ARBA" id="ARBA00023082"/>
    </source>
</evidence>
<dbReference type="GO" id="GO:0006352">
    <property type="term" value="P:DNA-templated transcription initiation"/>
    <property type="evidence" value="ECO:0007669"/>
    <property type="project" value="InterPro"/>
</dbReference>
<gene>
    <name evidence="7" type="ORF">PX52LOC_01878</name>
</gene>
<dbReference type="InterPro" id="IPR007627">
    <property type="entry name" value="RNA_pol_sigma70_r2"/>
</dbReference>
<dbReference type="Gene3D" id="1.10.1740.10">
    <property type="match status" value="1"/>
</dbReference>
<comment type="similarity">
    <text evidence="1">Belongs to the sigma-70 factor family. ECF subfamily.</text>
</comment>
<dbReference type="InterPro" id="IPR039425">
    <property type="entry name" value="RNA_pol_sigma-70-like"/>
</dbReference>
<sequence length="172" mass="20509">MEPDRTESLVRLLTQYQGELFRYVFTLLPNEADARDVLQETNVALYRKFGTYDPDRPFLTWAYTFAYLEVLKQRDRNRRGVAPFSRELVERLAREREEHEPILALRLQALDQCLETLPPDDRELIRRRYQEKTRTGELAQEVGDSRRTLFRNLDRIRRVLHDCITRRVAAGV</sequence>
<organism evidence="7 8">
    <name type="scientific">Limnoglobus roseus</name>
    <dbReference type="NCBI Taxonomy" id="2598579"/>
    <lineage>
        <taxon>Bacteria</taxon>
        <taxon>Pseudomonadati</taxon>
        <taxon>Planctomycetota</taxon>
        <taxon>Planctomycetia</taxon>
        <taxon>Gemmatales</taxon>
        <taxon>Gemmataceae</taxon>
        <taxon>Limnoglobus</taxon>
    </lineage>
</organism>
<proteinExistence type="inferred from homology"/>
<dbReference type="InterPro" id="IPR014331">
    <property type="entry name" value="RNA_pol_sigma70_ECF_RHOBA"/>
</dbReference>
<reference evidence="8" key="1">
    <citation type="submission" date="2019-08" db="EMBL/GenBank/DDBJ databases">
        <title>Limnoglobus roseus gen. nov., sp. nov., a novel freshwater planctomycete with a giant genome from the family Gemmataceae.</title>
        <authorList>
            <person name="Kulichevskaya I.S."/>
            <person name="Naumoff D.G."/>
            <person name="Miroshnikov K."/>
            <person name="Ivanova A."/>
            <person name="Philippov D.A."/>
            <person name="Hakobyan A."/>
            <person name="Rijpstra I.C."/>
            <person name="Sinninghe Damste J.S."/>
            <person name="Liesack W."/>
            <person name="Dedysh S.N."/>
        </authorList>
    </citation>
    <scope>NUCLEOTIDE SEQUENCE [LARGE SCALE GENOMIC DNA]</scope>
    <source>
        <strain evidence="8">PX52</strain>
    </source>
</reference>
<dbReference type="Gene3D" id="1.10.10.10">
    <property type="entry name" value="Winged helix-like DNA-binding domain superfamily/Winged helix DNA-binding domain"/>
    <property type="match status" value="1"/>
</dbReference>
<dbReference type="GO" id="GO:0016987">
    <property type="term" value="F:sigma factor activity"/>
    <property type="evidence" value="ECO:0007669"/>
    <property type="project" value="UniProtKB-KW"/>
</dbReference>
<dbReference type="InterPro" id="IPR014284">
    <property type="entry name" value="RNA_pol_sigma-70_dom"/>
</dbReference>
<keyword evidence="4" id="KW-0804">Transcription</keyword>
<keyword evidence="8" id="KW-1185">Reference proteome</keyword>
<dbReference type="InterPro" id="IPR013325">
    <property type="entry name" value="RNA_pol_sigma_r2"/>
</dbReference>
<evidence type="ECO:0000256" key="2">
    <source>
        <dbReference type="ARBA" id="ARBA00023015"/>
    </source>
</evidence>